<evidence type="ECO:0000259" key="1">
    <source>
        <dbReference type="Pfam" id="PF02803"/>
    </source>
</evidence>
<dbReference type="Proteomes" id="UP001354649">
    <property type="component" value="Unassembled WGS sequence"/>
</dbReference>
<reference evidence="2 3" key="1">
    <citation type="submission" date="2023-11" db="EMBL/GenBank/DDBJ databases">
        <title>30 novel species of actinomycetes from the DSMZ collection.</title>
        <authorList>
            <person name="Nouioui I."/>
        </authorList>
    </citation>
    <scope>NUCLEOTIDE SEQUENCE [LARGE SCALE GENOMIC DNA]</scope>
    <source>
        <strain evidence="2 3">DSM 41602</strain>
    </source>
</reference>
<dbReference type="InterPro" id="IPR016039">
    <property type="entry name" value="Thiolase-like"/>
</dbReference>
<name>A0ABD5JFT5_9ACTN</name>
<protein>
    <recommendedName>
        <fullName evidence="1">Thiolase C-terminal domain-containing protein</fullName>
    </recommendedName>
</protein>
<dbReference type="EMBL" id="JAZBJQ010000023">
    <property type="protein sequence ID" value="MEE4587257.1"/>
    <property type="molecule type" value="Genomic_DNA"/>
</dbReference>
<dbReference type="RefSeq" id="WP_250846171.1">
    <property type="nucleotide sequence ID" value="NZ_JBEYSQ010000020.1"/>
</dbReference>
<dbReference type="GO" id="GO:0016747">
    <property type="term" value="F:acyltransferase activity, transferring groups other than amino-acyl groups"/>
    <property type="evidence" value="ECO:0007669"/>
    <property type="project" value="UniProtKB-ARBA"/>
</dbReference>
<dbReference type="InterPro" id="IPR020617">
    <property type="entry name" value="Thiolase_C"/>
</dbReference>
<dbReference type="Gene3D" id="3.40.47.10">
    <property type="match status" value="1"/>
</dbReference>
<comment type="caution">
    <text evidence="2">The sequence shown here is derived from an EMBL/GenBank/DDBJ whole genome shotgun (WGS) entry which is preliminary data.</text>
</comment>
<organism evidence="2 3">
    <name type="scientific">Streptomyces antimycoticus</name>
    <dbReference type="NCBI Taxonomy" id="68175"/>
    <lineage>
        <taxon>Bacteria</taxon>
        <taxon>Bacillati</taxon>
        <taxon>Actinomycetota</taxon>
        <taxon>Actinomycetes</taxon>
        <taxon>Kitasatosporales</taxon>
        <taxon>Streptomycetaceae</taxon>
        <taxon>Streptomyces</taxon>
        <taxon>Streptomyces violaceusniger group</taxon>
    </lineage>
</organism>
<dbReference type="SUPFAM" id="SSF53901">
    <property type="entry name" value="Thiolase-like"/>
    <property type="match status" value="1"/>
</dbReference>
<dbReference type="AlphaFoldDB" id="A0ABD5JFT5"/>
<sequence length="53" mass="5582">MCRISRFSRSIFEIHEESAGVARTLGVPLARINVNGGAPACGHLPGMSGARMV</sequence>
<proteinExistence type="predicted"/>
<evidence type="ECO:0000313" key="3">
    <source>
        <dbReference type="Proteomes" id="UP001354649"/>
    </source>
</evidence>
<evidence type="ECO:0000313" key="2">
    <source>
        <dbReference type="EMBL" id="MEE4587257.1"/>
    </source>
</evidence>
<accession>A0ABD5JFT5</accession>
<feature type="domain" description="Thiolase C-terminal" evidence="1">
    <location>
        <begin position="11"/>
        <end position="53"/>
    </location>
</feature>
<gene>
    <name evidence="2" type="ORF">V2K49_29755</name>
</gene>
<dbReference type="Pfam" id="PF02803">
    <property type="entry name" value="Thiolase_C"/>
    <property type="match status" value="1"/>
</dbReference>